<protein>
    <submittedName>
        <fullName evidence="2">Uncharacterized protein</fullName>
    </submittedName>
</protein>
<sequence length="165" mass="17482">MESNGDVIRPTPQQARAALAELEHVQASTAALSATPWPRWFAVVLTLYIAAIPPVLGGMTASPQWLLPRLAWTAIMVMATTGYSALFAVAAARWREKTGVALRLDVLPKRATLPLAIGLPALLVGPAVAFRGTGQPVWLFAASGIGAAVSVAVHLVFVRLHRQTS</sequence>
<dbReference type="Proteomes" id="UP000054241">
    <property type="component" value="Unassembled WGS sequence"/>
</dbReference>
<name>A0A101NGZ7_9ACTN</name>
<gene>
    <name evidence="2" type="ORF">AQI88_28270</name>
</gene>
<evidence type="ECO:0000313" key="2">
    <source>
        <dbReference type="EMBL" id="KUM93024.1"/>
    </source>
</evidence>
<feature type="transmembrane region" description="Helical" evidence="1">
    <location>
        <begin position="71"/>
        <end position="92"/>
    </location>
</feature>
<keyword evidence="3" id="KW-1185">Reference proteome</keyword>
<dbReference type="OrthoDB" id="4186635at2"/>
<feature type="transmembrane region" description="Helical" evidence="1">
    <location>
        <begin position="113"/>
        <end position="131"/>
    </location>
</feature>
<keyword evidence="1" id="KW-0472">Membrane</keyword>
<evidence type="ECO:0000313" key="3">
    <source>
        <dbReference type="Proteomes" id="UP000054241"/>
    </source>
</evidence>
<dbReference type="AlphaFoldDB" id="A0A101NGZ7"/>
<dbReference type="STRING" id="67285.AQI88_28270"/>
<evidence type="ECO:0000256" key="1">
    <source>
        <dbReference type="SAM" id="Phobius"/>
    </source>
</evidence>
<reference evidence="2 3" key="1">
    <citation type="submission" date="2015-10" db="EMBL/GenBank/DDBJ databases">
        <title>Draft genome sequence of Streptomyces cellostaticus DSM 40189, type strain for the species Streptomyces cellostaticus.</title>
        <authorList>
            <person name="Ruckert C."/>
            <person name="Winkler A."/>
            <person name="Kalinowski J."/>
            <person name="Kampfer P."/>
            <person name="Glaeser S."/>
        </authorList>
    </citation>
    <scope>NUCLEOTIDE SEQUENCE [LARGE SCALE GENOMIC DNA]</scope>
    <source>
        <strain evidence="2 3">DSM 40189</strain>
    </source>
</reference>
<dbReference type="EMBL" id="LMWL01000052">
    <property type="protein sequence ID" value="KUM93024.1"/>
    <property type="molecule type" value="Genomic_DNA"/>
</dbReference>
<feature type="transmembrane region" description="Helical" evidence="1">
    <location>
        <begin position="137"/>
        <end position="158"/>
    </location>
</feature>
<proteinExistence type="predicted"/>
<comment type="caution">
    <text evidence="2">The sequence shown here is derived from an EMBL/GenBank/DDBJ whole genome shotgun (WGS) entry which is preliminary data.</text>
</comment>
<dbReference type="RefSeq" id="WP_067004520.1">
    <property type="nucleotide sequence ID" value="NZ_BNDU01000006.1"/>
</dbReference>
<keyword evidence="1" id="KW-0812">Transmembrane</keyword>
<accession>A0A101NGZ7</accession>
<feature type="transmembrane region" description="Helical" evidence="1">
    <location>
        <begin position="40"/>
        <end position="59"/>
    </location>
</feature>
<organism evidence="2 3">
    <name type="scientific">Streptomyces cellostaticus</name>
    <dbReference type="NCBI Taxonomy" id="67285"/>
    <lineage>
        <taxon>Bacteria</taxon>
        <taxon>Bacillati</taxon>
        <taxon>Actinomycetota</taxon>
        <taxon>Actinomycetes</taxon>
        <taxon>Kitasatosporales</taxon>
        <taxon>Streptomycetaceae</taxon>
        <taxon>Streptomyces</taxon>
    </lineage>
</organism>
<keyword evidence="1" id="KW-1133">Transmembrane helix</keyword>